<organism evidence="2 3">
    <name type="scientific">Caenorhabditis elegans</name>
    <dbReference type="NCBI Taxonomy" id="6239"/>
    <lineage>
        <taxon>Eukaryota</taxon>
        <taxon>Metazoa</taxon>
        <taxon>Ecdysozoa</taxon>
        <taxon>Nematoda</taxon>
        <taxon>Chromadorea</taxon>
        <taxon>Rhabditida</taxon>
        <taxon>Rhabditina</taxon>
        <taxon>Rhabditomorpha</taxon>
        <taxon>Rhabditoidea</taxon>
        <taxon>Rhabditidae</taxon>
        <taxon>Peloderinae</taxon>
        <taxon>Caenorhabditis</taxon>
    </lineage>
</organism>
<sequence>MSSWCHRINRFISSIILLIASLLLIILGFINILDKDEFDKTFVPYWMIILACLTISDQVIFWKLEMDKDQRSLVLLAFGAVMRVGLVSFTICLVTAKLIVLNAKGDLPNVPEIFKFGFALSLVIISVYICIFTKCLVKVCLARIKMYLELDVIQEVPEDFPDAQV</sequence>
<dbReference type="FunCoup" id="O17783">
    <property type="interactions" value="308"/>
</dbReference>
<dbReference type="SMR" id="O17783"/>
<evidence type="ECO:0000313" key="2">
    <source>
        <dbReference type="EMBL" id="CAB07351.1"/>
    </source>
</evidence>
<dbReference type="InParanoid" id="O17783"/>
<name>O17783_CAEEL</name>
<gene>
    <name evidence="2" type="ORF">CELE_F11A5.13</name>
    <name evidence="2 4" type="ORF">F11A5.13</name>
</gene>
<dbReference type="Proteomes" id="UP000001940">
    <property type="component" value="Chromosome V"/>
</dbReference>
<accession>O17783</accession>
<dbReference type="PaxDb" id="6239-F11A5.13"/>
<feature type="transmembrane region" description="Helical" evidence="1">
    <location>
        <begin position="12"/>
        <end position="33"/>
    </location>
</feature>
<dbReference type="DIP" id="DIP-27436N"/>
<dbReference type="AGR" id="WB:WBGene00008679"/>
<dbReference type="UCSC" id="F11A5.13">
    <property type="organism name" value="c. elegans"/>
</dbReference>
<proteinExistence type="predicted"/>
<keyword evidence="1 2" id="KW-0812">Transmembrane</keyword>
<dbReference type="EMBL" id="BX284605">
    <property type="protein sequence ID" value="CAB07351.1"/>
    <property type="molecule type" value="Genomic_DNA"/>
</dbReference>
<feature type="transmembrane region" description="Helical" evidence="1">
    <location>
        <begin position="116"/>
        <end position="137"/>
    </location>
</feature>
<reference evidence="2 3" key="1">
    <citation type="journal article" date="1998" name="Science">
        <title>Genome sequence of the nematode C. elegans: a platform for investigating biology.</title>
        <authorList>
            <consortium name="The C. elegans sequencing consortium"/>
            <person name="Sulson J.E."/>
            <person name="Waterston R."/>
        </authorList>
    </citation>
    <scope>NUCLEOTIDE SEQUENCE [LARGE SCALE GENOMIC DNA]</scope>
    <source>
        <strain evidence="2 3">Bristol N2</strain>
    </source>
</reference>
<dbReference type="PIR" id="T20744">
    <property type="entry name" value="T20744"/>
</dbReference>
<dbReference type="WormBase" id="F11A5.13">
    <property type="protein sequence ID" value="CE15791"/>
    <property type="gene ID" value="WBGene00008679"/>
</dbReference>
<dbReference type="OMA" id="TFVPYWM"/>
<evidence type="ECO:0000313" key="4">
    <source>
        <dbReference type="WormBase" id="F11A5.13"/>
    </source>
</evidence>
<dbReference type="Bgee" id="WBGene00008679">
    <property type="expression patterns" value="Expressed in material anatomical entity and 2 other cell types or tissues"/>
</dbReference>
<dbReference type="eggNOG" id="ENOG502TK7A">
    <property type="taxonomic scope" value="Eukaryota"/>
</dbReference>
<feature type="transmembrane region" description="Helical" evidence="1">
    <location>
        <begin position="74"/>
        <end position="96"/>
    </location>
</feature>
<dbReference type="PANTHER" id="PTHR34152:SF6">
    <property type="entry name" value="GPDPASE_MEMB DOMAIN-CONTAINING PROTEIN-RELATED"/>
    <property type="match status" value="1"/>
</dbReference>
<feature type="transmembrane region" description="Helical" evidence="1">
    <location>
        <begin position="45"/>
        <end position="62"/>
    </location>
</feature>
<protein>
    <submittedName>
        <fullName evidence="2">Transmembrane protein</fullName>
    </submittedName>
</protein>
<keyword evidence="3" id="KW-1185">Reference proteome</keyword>
<evidence type="ECO:0000256" key="1">
    <source>
        <dbReference type="SAM" id="Phobius"/>
    </source>
</evidence>
<keyword evidence="1" id="KW-1133">Transmembrane helix</keyword>
<evidence type="ECO:0000313" key="3">
    <source>
        <dbReference type="Proteomes" id="UP000001940"/>
    </source>
</evidence>
<keyword evidence="1" id="KW-0472">Membrane</keyword>
<dbReference type="PANTHER" id="PTHR34152">
    <property type="entry name" value="PROTEIN CBG12353-RELATED"/>
    <property type="match status" value="1"/>
</dbReference>
<dbReference type="HOGENOM" id="CLU_1662449_0_0_1"/>
<dbReference type="AlphaFoldDB" id="O17783"/>